<sequence>MLQGGGVTEEEREAVAEGIAEAEEDALLHFSRYAEARSIVPWDQKTRREKITYFTDRCFLVFITLFLLVLFGETVYKMWWVSNWVKIKAFLFNIATYLFTQEGGEKMTEL</sequence>
<accession>A0ACC2G575</accession>
<name>A0ACC2G575_DALPE</name>
<gene>
    <name evidence="1" type="ORF">DPEC_G00208040</name>
</gene>
<proteinExistence type="predicted"/>
<comment type="caution">
    <text evidence="1">The sequence shown here is derived from an EMBL/GenBank/DDBJ whole genome shotgun (WGS) entry which is preliminary data.</text>
</comment>
<dbReference type="EMBL" id="CM055744">
    <property type="protein sequence ID" value="KAJ7998743.1"/>
    <property type="molecule type" value="Genomic_DNA"/>
</dbReference>
<protein>
    <submittedName>
        <fullName evidence="1">Uncharacterized protein</fullName>
    </submittedName>
</protein>
<evidence type="ECO:0000313" key="2">
    <source>
        <dbReference type="Proteomes" id="UP001157502"/>
    </source>
</evidence>
<keyword evidence="2" id="KW-1185">Reference proteome</keyword>
<reference evidence="1" key="1">
    <citation type="submission" date="2021-05" db="EMBL/GenBank/DDBJ databases">
        <authorList>
            <person name="Pan Q."/>
            <person name="Jouanno E."/>
            <person name="Zahm M."/>
            <person name="Klopp C."/>
            <person name="Cabau C."/>
            <person name="Louis A."/>
            <person name="Berthelot C."/>
            <person name="Parey E."/>
            <person name="Roest Crollius H."/>
            <person name="Montfort J."/>
            <person name="Robinson-Rechavi M."/>
            <person name="Bouchez O."/>
            <person name="Lampietro C."/>
            <person name="Lopez Roques C."/>
            <person name="Donnadieu C."/>
            <person name="Postlethwait J."/>
            <person name="Bobe J."/>
            <person name="Dillon D."/>
            <person name="Chandos A."/>
            <person name="von Hippel F."/>
            <person name="Guiguen Y."/>
        </authorList>
    </citation>
    <scope>NUCLEOTIDE SEQUENCE</scope>
    <source>
        <strain evidence="1">YG-Jan2019</strain>
    </source>
</reference>
<organism evidence="1 2">
    <name type="scientific">Dallia pectoralis</name>
    <name type="common">Alaska blackfish</name>
    <dbReference type="NCBI Taxonomy" id="75939"/>
    <lineage>
        <taxon>Eukaryota</taxon>
        <taxon>Metazoa</taxon>
        <taxon>Chordata</taxon>
        <taxon>Craniata</taxon>
        <taxon>Vertebrata</taxon>
        <taxon>Euteleostomi</taxon>
        <taxon>Actinopterygii</taxon>
        <taxon>Neopterygii</taxon>
        <taxon>Teleostei</taxon>
        <taxon>Protacanthopterygii</taxon>
        <taxon>Esociformes</taxon>
        <taxon>Umbridae</taxon>
        <taxon>Dallia</taxon>
    </lineage>
</organism>
<evidence type="ECO:0000313" key="1">
    <source>
        <dbReference type="EMBL" id="KAJ7998743.1"/>
    </source>
</evidence>
<dbReference type="Proteomes" id="UP001157502">
    <property type="component" value="Chromosome 17"/>
</dbReference>